<evidence type="ECO:0000313" key="4">
    <source>
        <dbReference type="Proteomes" id="UP001617213"/>
    </source>
</evidence>
<name>A0ABW8DTV1_9PSED</name>
<comment type="caution">
    <text evidence="3">The sequence shown here is derived from an EMBL/GenBank/DDBJ whole genome shotgun (WGS) entry which is preliminary data.</text>
</comment>
<dbReference type="Proteomes" id="UP001617213">
    <property type="component" value="Unassembled WGS sequence"/>
</dbReference>
<gene>
    <name evidence="3" type="ORF">ACIOWJ_02800</name>
</gene>
<dbReference type="EMBL" id="JBIUWZ010000002">
    <property type="protein sequence ID" value="MFJ2677022.1"/>
    <property type="molecule type" value="Genomic_DNA"/>
</dbReference>
<keyword evidence="1" id="KW-0175">Coiled coil</keyword>
<feature type="region of interest" description="Disordered" evidence="2">
    <location>
        <begin position="1244"/>
        <end position="1265"/>
    </location>
</feature>
<evidence type="ECO:0000313" key="3">
    <source>
        <dbReference type="EMBL" id="MFJ2677022.1"/>
    </source>
</evidence>
<organism evidence="3 4">
    <name type="scientific">Pseudomonas sivasensis</name>
    <dbReference type="NCBI Taxonomy" id="1880678"/>
    <lineage>
        <taxon>Bacteria</taxon>
        <taxon>Pseudomonadati</taxon>
        <taxon>Pseudomonadota</taxon>
        <taxon>Gammaproteobacteria</taxon>
        <taxon>Pseudomonadales</taxon>
        <taxon>Pseudomonadaceae</taxon>
        <taxon>Pseudomonas</taxon>
    </lineage>
</organism>
<feature type="region of interest" description="Disordered" evidence="2">
    <location>
        <begin position="794"/>
        <end position="813"/>
    </location>
</feature>
<feature type="coiled-coil region" evidence="1">
    <location>
        <begin position="949"/>
        <end position="1008"/>
    </location>
</feature>
<proteinExistence type="predicted"/>
<dbReference type="RefSeq" id="WP_401379947.1">
    <property type="nucleotide sequence ID" value="NZ_JBIUWZ010000002.1"/>
</dbReference>
<evidence type="ECO:0000256" key="2">
    <source>
        <dbReference type="SAM" id="MobiDB-lite"/>
    </source>
</evidence>
<evidence type="ECO:0000256" key="1">
    <source>
        <dbReference type="SAM" id="Coils"/>
    </source>
</evidence>
<reference evidence="3 4" key="1">
    <citation type="submission" date="2024-10" db="EMBL/GenBank/DDBJ databases">
        <title>The Natural Products Discovery Center: Release of the First 8490 Sequenced Strains for Exploring Actinobacteria Biosynthetic Diversity.</title>
        <authorList>
            <person name="Kalkreuter E."/>
            <person name="Kautsar S.A."/>
            <person name="Yang D."/>
            <person name="Bader C.D."/>
            <person name="Teijaro C.N."/>
            <person name="Fluegel L."/>
            <person name="Davis C.M."/>
            <person name="Simpson J.R."/>
            <person name="Lauterbach L."/>
            <person name="Steele A.D."/>
            <person name="Gui C."/>
            <person name="Meng S."/>
            <person name="Li G."/>
            <person name="Viehrig K."/>
            <person name="Ye F."/>
            <person name="Su P."/>
            <person name="Kiefer A.F."/>
            <person name="Nichols A."/>
            <person name="Cepeda A.J."/>
            <person name="Yan W."/>
            <person name="Fan B."/>
            <person name="Jiang Y."/>
            <person name="Adhikari A."/>
            <person name="Zheng C.-J."/>
            <person name="Schuster L."/>
            <person name="Cowan T.M."/>
            <person name="Smanski M.J."/>
            <person name="Chevrette M.G."/>
            <person name="De Carvalho L.P.S."/>
            <person name="Shen B."/>
        </authorList>
    </citation>
    <scope>NUCLEOTIDE SEQUENCE [LARGE SCALE GENOMIC DNA]</scope>
    <source>
        <strain evidence="3 4">NPDC087581</strain>
    </source>
</reference>
<keyword evidence="4" id="KW-1185">Reference proteome</keyword>
<protein>
    <submittedName>
        <fullName evidence="3">Uncharacterized protein</fullName>
    </submittedName>
</protein>
<accession>A0ABW8DTV1</accession>
<sequence>MQPLSSPPLTVQAVSRQYATRPSLISLVQTLLGNALRERYPSLSIDLALTHLAIPQATKGWTFQPLMDVIFNYLAGIGPLDLGEAYGIDHYLSDVPPKRLKLPGLTREKLEMTVVQSLIQDLCSTLPIAAQDALAHYWNEPSGTGGSRWRWLSDMLMTTLQASALRQTDLDADVRQTLDQLIGTPDREQRIARYGEHAVYAYSLETQLDNAGQTTRVLSEQLLLTRAINGKAPVLLCSPGGRVEGFSSMDAFTLAWGERAAAQYEAETITCNRYEPEGSIFDYQATTLFNLQMERLAALKLPLEQRQETLQALYLRLTDPGEFFLDAQDGAVRTLDAVRARLPDALRDAAPGYRERYRQYSLALATAKQRAGGRSFLTGIDDIHTYTVHALQQALDHEASAAGDTTGQATLHPDDLQLTFVVAAGYPGTVGIVERVHMSLTELALKNLAGLPSGELSIAHRQGTPLPAWLTRETVIGGNGLIKRVDIGKHYPELLKQALLSDTPQARERETLFAAQQPMQLCLLALELSLKGEAGITPQGARMVAALMQGSSAEQKVDGKPVVIRHLSFLRSPGAKADKVSAMYLIEFQNSERGPHLLYRPLYAQALQEFSSRAALFQAIAQPGELQTSLLTWLSDTARPIYDHGGFQEPHYLRFGQGDEFAPRRTPPPATFASDGANDELHQCLVTGRLMTYLFSDHSRALIEQAERESTSNSESRWQVLMEGGSLLFGSLLQPLLSGPSMMVGWLLALYSSLSQDIQLLDSSSATSREQGAIDLLLTVATLLLESPLAPTAPRPAVAPRVPQRRPQAWPARTPARIRQGTVALPGVQPQGLHTAVDFSYAQARYRLTPSQRASLASLKVPMPGDLPQPVLNGPRKGLYLIDNRWHAQVDSDLFRVNLEDDGSVRITDPTDAQRPGPYLRDDGQGIWSVDSRLRLRGGMPPKRIAAERERKANRVKALEDDLQAYLQTQPEVDKAEARQTGLSGKPLAEARQQYDAALEKQSLHQQQILDSLKEREALNVPLSLTKTLDLLHDAVLNARKHVAIAELDREDLYRAHPQFRREGPGFNVAVVLERNRYRQFTSQLADINERSIRWLERQARHLEHMQSMGSSGAKRFNEMTANRVNEISALSIKDLQLRTLKYLSVKDFGQPLFKAMDNIVSPLQQQVRTHAELNGLVLSSSDRLSVLESLVEHYGRALDGLLGLEIVDVEGLDATFSGRLLNLVRGLYDEVTQRLSREVRPIAHTSSQPPRPVPAQAPAATSAKRVIKTRRRGTLIGDVQRVHNVEVVEVRNENTRQVVESYSQQGDVWVEYVVQTPPQAPVPPRSLSQVKGEARKLLAMLDDHLRRAEHYKKSSRHPQEVQEVLDYEAARYDKLATELDQAIAAQHESARTTADQALASDMRKAGERLSALGQTLRHQLSLELPPTHGNLEYLLNQRQVNVAKLGGRTRLKGERQDFIQEYAINDPKGYPVWYAHFHYPTADTAGADYTAAHVKTREQRKQSYYSLLAKAQGPQAVVDVHRGLIGKALAQRWFLSFP</sequence>